<dbReference type="Proteomes" id="UP000822688">
    <property type="component" value="Chromosome 2"/>
</dbReference>
<sequence>MLCKCSNQFKFDENGSSPTPRELRLASVSRELSAQLREGEVKLLQGSIQEAEISLREALSINNEEARALLGRLEYDRGNYEGALQVLEGIQGHTFGASLRFFIADSKIRQKKGRQVKNGTDGALGTFLHGASLLLEALYLKAKCYQELGRLSDAIRECKLVLDAMETATPAGLPDEWGRTRIADMLSNSVKLLPEILLEMGETSDAMVAYRRSLLRFSWCLSSSDLVLIMKSFATLLLYGGVEAPRASLGAHVEGAFTPKNNYEEGILLLMILLRIMNKEQGYFDSSVFEHLSFALSVGGQLDTLAHQYEALLPGTLSRPDRWYSLALCYAGSGEDLRALELLRKSLAATERPKDVPALLLAAKLCVGKPDFCSEGVEYSKRALLNMGKDTSAYRARALHVQGLALRSQVQVTSSSALKIKLHGEAREALQEAATLDGVDSSIIFDLGLELAEQRETGSAVNCAKYCLDRGGGARVHGWRFLALVLTSQERHAEADVVLESALEETAPWEQGPLLRTRAKVQMALGQPLLAVKSYQVLLALLQAEQKNLEFGTAVRGKEGETVEEVVVWHDLAQVYTELKQWHDAETCLEKALLIDSCSAATWHNTGLVREEQGQLDEAILCYKNALALDNSYMDSKVKLGALLWQVHGTSSLPVSKSYLAEALEAEPAHMEAWYHMGLLHKAESRKHEAAKCFQAAIVLEQSSPVEKFTSITPALLW</sequence>
<dbReference type="InterPro" id="IPR019734">
    <property type="entry name" value="TPR_rpt"/>
</dbReference>
<dbReference type="InterPro" id="IPR043376">
    <property type="entry name" value="NPG1-like"/>
</dbReference>
<dbReference type="PANTHER" id="PTHR44102:SF5">
    <property type="entry name" value="PROTEIN NPG1"/>
    <property type="match status" value="1"/>
</dbReference>
<feature type="repeat" description="TPR" evidence="1">
    <location>
        <begin position="600"/>
        <end position="633"/>
    </location>
</feature>
<keyword evidence="1" id="KW-0802">TPR repeat</keyword>
<feature type="repeat" description="TPR" evidence="1">
    <location>
        <begin position="671"/>
        <end position="704"/>
    </location>
</feature>
<dbReference type="Pfam" id="PF13424">
    <property type="entry name" value="TPR_12"/>
    <property type="match status" value="1"/>
</dbReference>
<dbReference type="Gene3D" id="1.25.40.10">
    <property type="entry name" value="Tetratricopeptide repeat domain"/>
    <property type="match status" value="3"/>
</dbReference>
<organism evidence="2 3">
    <name type="scientific">Ceratodon purpureus</name>
    <name type="common">Fire moss</name>
    <name type="synonym">Dicranum purpureum</name>
    <dbReference type="NCBI Taxonomy" id="3225"/>
    <lineage>
        <taxon>Eukaryota</taxon>
        <taxon>Viridiplantae</taxon>
        <taxon>Streptophyta</taxon>
        <taxon>Embryophyta</taxon>
        <taxon>Bryophyta</taxon>
        <taxon>Bryophytina</taxon>
        <taxon>Bryopsida</taxon>
        <taxon>Dicranidae</taxon>
        <taxon>Pseudoditrichales</taxon>
        <taxon>Ditrichaceae</taxon>
        <taxon>Ceratodon</taxon>
    </lineage>
</organism>
<comment type="caution">
    <text evidence="2">The sequence shown here is derived from an EMBL/GenBank/DDBJ whole genome shotgun (WGS) entry which is preliminary data.</text>
</comment>
<dbReference type="EMBL" id="CM026422">
    <property type="protein sequence ID" value="KAG0585573.1"/>
    <property type="molecule type" value="Genomic_DNA"/>
</dbReference>
<dbReference type="InterPro" id="IPR011990">
    <property type="entry name" value="TPR-like_helical_dom_sf"/>
</dbReference>
<gene>
    <name evidence="2" type="ORF">KC19_2G022000</name>
</gene>
<evidence type="ECO:0000313" key="2">
    <source>
        <dbReference type="EMBL" id="KAG0585573.1"/>
    </source>
</evidence>
<name>A0A8T0IT55_CERPU</name>
<dbReference type="SUPFAM" id="SSF48452">
    <property type="entry name" value="TPR-like"/>
    <property type="match status" value="3"/>
</dbReference>
<proteinExistence type="predicted"/>
<dbReference type="Pfam" id="PF13181">
    <property type="entry name" value="TPR_8"/>
    <property type="match status" value="1"/>
</dbReference>
<accession>A0A8T0IT55</accession>
<reference evidence="2" key="1">
    <citation type="submission" date="2020-06" db="EMBL/GenBank/DDBJ databases">
        <title>WGS assembly of Ceratodon purpureus strain R40.</title>
        <authorList>
            <person name="Carey S.B."/>
            <person name="Jenkins J."/>
            <person name="Shu S."/>
            <person name="Lovell J.T."/>
            <person name="Sreedasyam A."/>
            <person name="Maumus F."/>
            <person name="Tiley G.P."/>
            <person name="Fernandez-Pozo N."/>
            <person name="Barry K."/>
            <person name="Chen C."/>
            <person name="Wang M."/>
            <person name="Lipzen A."/>
            <person name="Daum C."/>
            <person name="Saski C.A."/>
            <person name="Payton A.C."/>
            <person name="Mcbreen J.C."/>
            <person name="Conrad R.E."/>
            <person name="Kollar L.M."/>
            <person name="Olsson S."/>
            <person name="Huttunen S."/>
            <person name="Landis J.B."/>
            <person name="Wickett N.J."/>
            <person name="Johnson M.G."/>
            <person name="Rensing S.A."/>
            <person name="Grimwood J."/>
            <person name="Schmutz J."/>
            <person name="Mcdaniel S.F."/>
        </authorList>
    </citation>
    <scope>NUCLEOTIDE SEQUENCE</scope>
    <source>
        <strain evidence="2">R40</strain>
    </source>
</reference>
<evidence type="ECO:0000256" key="1">
    <source>
        <dbReference type="PROSITE-ProRule" id="PRU00339"/>
    </source>
</evidence>
<dbReference type="SMART" id="SM00028">
    <property type="entry name" value="TPR"/>
    <property type="match status" value="6"/>
</dbReference>
<evidence type="ECO:0000313" key="3">
    <source>
        <dbReference type="Proteomes" id="UP000822688"/>
    </source>
</evidence>
<dbReference type="PROSITE" id="PS50005">
    <property type="entry name" value="TPR"/>
    <property type="match status" value="2"/>
</dbReference>
<dbReference type="PANTHER" id="PTHR44102">
    <property type="entry name" value="PROTEIN NPG1"/>
    <property type="match status" value="1"/>
</dbReference>
<dbReference type="AlphaFoldDB" id="A0A8T0IT55"/>
<keyword evidence="3" id="KW-1185">Reference proteome</keyword>
<protein>
    <submittedName>
        <fullName evidence="2">Uncharacterized protein</fullName>
    </submittedName>
</protein>